<dbReference type="Proteomes" id="UP000321922">
    <property type="component" value="Unassembled WGS sequence"/>
</dbReference>
<feature type="transmembrane region" description="Helical" evidence="1">
    <location>
        <begin position="45"/>
        <end position="78"/>
    </location>
</feature>
<keyword evidence="1" id="KW-0812">Transmembrane</keyword>
<evidence type="ECO:0000256" key="1">
    <source>
        <dbReference type="SAM" id="Phobius"/>
    </source>
</evidence>
<keyword evidence="1" id="KW-1133">Transmembrane helix</keyword>
<evidence type="ECO:0000313" key="3">
    <source>
        <dbReference type="Proteomes" id="UP000321922"/>
    </source>
</evidence>
<name>A0A511QES2_9VIBR</name>
<evidence type="ECO:0000313" key="2">
    <source>
        <dbReference type="EMBL" id="GEM75805.1"/>
    </source>
</evidence>
<dbReference type="EMBL" id="BJXJ01000016">
    <property type="protein sequence ID" value="GEM75805.1"/>
    <property type="molecule type" value="Genomic_DNA"/>
</dbReference>
<comment type="caution">
    <text evidence="2">The sequence shown here is derived from an EMBL/GenBank/DDBJ whole genome shotgun (WGS) entry which is preliminary data.</text>
</comment>
<proteinExistence type="predicted"/>
<feature type="transmembrane region" description="Helical" evidence="1">
    <location>
        <begin position="7"/>
        <end position="25"/>
    </location>
</feature>
<organism evidence="2 3">
    <name type="scientific">Vibrio sagamiensis NBRC 104589</name>
    <dbReference type="NCBI Taxonomy" id="1219064"/>
    <lineage>
        <taxon>Bacteria</taxon>
        <taxon>Pseudomonadati</taxon>
        <taxon>Pseudomonadota</taxon>
        <taxon>Gammaproteobacteria</taxon>
        <taxon>Vibrionales</taxon>
        <taxon>Vibrionaceae</taxon>
        <taxon>Vibrio</taxon>
    </lineage>
</organism>
<keyword evidence="1" id="KW-0472">Membrane</keyword>
<dbReference type="AlphaFoldDB" id="A0A511QES2"/>
<accession>A0A511QES2</accession>
<reference evidence="2 3" key="1">
    <citation type="submission" date="2019-07" db="EMBL/GenBank/DDBJ databases">
        <title>Whole genome shotgun sequence of Vibrio sagamiensis NBRC 104589.</title>
        <authorList>
            <person name="Hosoyama A."/>
            <person name="Uohara A."/>
            <person name="Ohji S."/>
            <person name="Ichikawa N."/>
        </authorList>
    </citation>
    <scope>NUCLEOTIDE SEQUENCE [LARGE SCALE GENOMIC DNA]</scope>
    <source>
        <strain evidence="2 3">NBRC 104589</strain>
    </source>
</reference>
<gene>
    <name evidence="2" type="ORF">VSA01S_19170</name>
</gene>
<sequence>MTNMNRHTTTGVLFSLLSLSTLMYFMMNGSNMSLLQWPYEAFQGLVFALVWGFGISVVAGYLTAIIFAMSVVIGSFLLGRKLSRYFG</sequence>
<keyword evidence="3" id="KW-1185">Reference proteome</keyword>
<protein>
    <submittedName>
        <fullName evidence="2">Uncharacterized protein</fullName>
    </submittedName>
</protein>